<protein>
    <recommendedName>
        <fullName evidence="6">T-box domain-containing protein</fullName>
    </recommendedName>
</protein>
<dbReference type="PANTHER" id="PTHR11267:SF181">
    <property type="entry name" value="OPTOMOTOR-BLIND PROTEIN"/>
    <property type="match status" value="1"/>
</dbReference>
<reference evidence="8" key="1">
    <citation type="submission" date="2021-02" db="EMBL/GenBank/DDBJ databases">
        <authorList>
            <person name="Nowell W R."/>
        </authorList>
    </citation>
    <scope>NUCLEOTIDE SEQUENCE</scope>
</reference>
<dbReference type="Gene3D" id="2.60.40.820">
    <property type="entry name" value="Transcription factor, T-box"/>
    <property type="match status" value="1"/>
</dbReference>
<organism evidence="8 10">
    <name type="scientific">Adineta steineri</name>
    <dbReference type="NCBI Taxonomy" id="433720"/>
    <lineage>
        <taxon>Eukaryota</taxon>
        <taxon>Metazoa</taxon>
        <taxon>Spiralia</taxon>
        <taxon>Gnathifera</taxon>
        <taxon>Rotifera</taxon>
        <taxon>Eurotatoria</taxon>
        <taxon>Bdelloidea</taxon>
        <taxon>Adinetida</taxon>
        <taxon>Adinetidae</taxon>
        <taxon>Adineta</taxon>
    </lineage>
</organism>
<dbReference type="EMBL" id="CAJNOM010000011">
    <property type="protein sequence ID" value="CAF0781186.1"/>
    <property type="molecule type" value="Genomic_DNA"/>
</dbReference>
<evidence type="ECO:0000313" key="10">
    <source>
        <dbReference type="Proteomes" id="UP000663832"/>
    </source>
</evidence>
<comment type="caution">
    <text evidence="8">The sequence shown here is derived from an EMBL/GenBank/DDBJ whole genome shotgun (WGS) entry which is preliminary data.</text>
</comment>
<dbReference type="EMBL" id="CAJNOM010000012">
    <property type="protein sequence ID" value="CAF0785399.1"/>
    <property type="molecule type" value="Genomic_DNA"/>
</dbReference>
<name>A0A813RPU9_9BILA</name>
<evidence type="ECO:0000313" key="9">
    <source>
        <dbReference type="EMBL" id="CAF0811104.1"/>
    </source>
</evidence>
<dbReference type="SMART" id="SM00425">
    <property type="entry name" value="TBOX"/>
    <property type="match status" value="1"/>
</dbReference>
<dbReference type="InterPro" id="IPR001699">
    <property type="entry name" value="TF_T-box"/>
</dbReference>
<dbReference type="Proteomes" id="UP000663877">
    <property type="component" value="Unassembled WGS sequence"/>
</dbReference>
<sequence length="220" mass="25972">MDTPVLSNNEDDHTAIRIQMKDEQVWTAFNNVMLEYIATNEGRRMFPSIKALIDNLQPSMTYDIYIDLIERGRYAWTNNQWIKIYDTSSTTNIRNDGHVQQLQTYRHENSPNLGSFWMDNPVSFARLKLTTRTENLTPNQITVKPMHMYVPRIQIMQHQLMDQENVLVHSQILPRATFIAVTQYKNAEVTTLKIMYNPFAQNFLMTYNQYFQRQLPRISG</sequence>
<keyword evidence="10" id="KW-1185">Reference proteome</keyword>
<evidence type="ECO:0000313" key="7">
    <source>
        <dbReference type="EMBL" id="CAF0781186.1"/>
    </source>
</evidence>
<proteinExistence type="predicted"/>
<keyword evidence="1" id="KW-0805">Transcription regulation</keyword>
<feature type="domain" description="T-box" evidence="6">
    <location>
        <begin position="20"/>
        <end position="205"/>
    </location>
</feature>
<dbReference type="SUPFAM" id="SSF49417">
    <property type="entry name" value="p53-like transcription factors"/>
    <property type="match status" value="1"/>
</dbReference>
<dbReference type="InterPro" id="IPR008967">
    <property type="entry name" value="p53-like_TF_DNA-bd_sf"/>
</dbReference>
<dbReference type="PANTHER" id="PTHR11267">
    <property type="entry name" value="T-BOX PROTEIN-RELATED"/>
    <property type="match status" value="1"/>
</dbReference>
<dbReference type="AlphaFoldDB" id="A0A813RPU9"/>
<evidence type="ECO:0000256" key="2">
    <source>
        <dbReference type="ARBA" id="ARBA00023125"/>
    </source>
</evidence>
<comment type="caution">
    <text evidence="5">Lacks conserved residue(s) required for the propagation of feature annotation.</text>
</comment>
<keyword evidence="2 5" id="KW-0238">DNA-binding</keyword>
<evidence type="ECO:0000313" key="8">
    <source>
        <dbReference type="EMBL" id="CAF0785399.1"/>
    </source>
</evidence>
<dbReference type="GO" id="GO:0001708">
    <property type="term" value="P:cell fate specification"/>
    <property type="evidence" value="ECO:0007669"/>
    <property type="project" value="TreeGrafter"/>
</dbReference>
<dbReference type="GO" id="GO:0000785">
    <property type="term" value="C:chromatin"/>
    <property type="evidence" value="ECO:0007669"/>
    <property type="project" value="TreeGrafter"/>
</dbReference>
<dbReference type="EMBL" id="CAJNOI010000015">
    <property type="protein sequence ID" value="CAF0811104.1"/>
    <property type="molecule type" value="Genomic_DNA"/>
</dbReference>
<dbReference type="InterPro" id="IPR036960">
    <property type="entry name" value="T-box_sf"/>
</dbReference>
<dbReference type="InterPro" id="IPR046360">
    <property type="entry name" value="T-box_DNA-bd"/>
</dbReference>
<evidence type="ECO:0000259" key="6">
    <source>
        <dbReference type="PROSITE" id="PS50252"/>
    </source>
</evidence>
<evidence type="ECO:0000256" key="3">
    <source>
        <dbReference type="ARBA" id="ARBA00023163"/>
    </source>
</evidence>
<dbReference type="PROSITE" id="PS50252">
    <property type="entry name" value="TBOX_3"/>
    <property type="match status" value="1"/>
</dbReference>
<keyword evidence="3" id="KW-0804">Transcription</keyword>
<keyword evidence="4 5" id="KW-0539">Nucleus</keyword>
<gene>
    <name evidence="9" type="ORF">BJG266_LOCUS5740</name>
    <name evidence="7" type="ORF">QVE165_LOCUS3171</name>
    <name evidence="8" type="ORF">QVE165_LOCUS3397</name>
</gene>
<dbReference type="OrthoDB" id="7442607at2759"/>
<dbReference type="PRINTS" id="PR00937">
    <property type="entry name" value="TBOX"/>
</dbReference>
<dbReference type="Proteomes" id="UP000663832">
    <property type="component" value="Unassembled WGS sequence"/>
</dbReference>
<evidence type="ECO:0000256" key="5">
    <source>
        <dbReference type="PROSITE-ProRule" id="PRU00201"/>
    </source>
</evidence>
<dbReference type="GO" id="GO:0005634">
    <property type="term" value="C:nucleus"/>
    <property type="evidence" value="ECO:0007669"/>
    <property type="project" value="UniProtKB-SubCell"/>
</dbReference>
<evidence type="ECO:0000256" key="4">
    <source>
        <dbReference type="ARBA" id="ARBA00023242"/>
    </source>
</evidence>
<dbReference type="GO" id="GO:0000978">
    <property type="term" value="F:RNA polymerase II cis-regulatory region sequence-specific DNA binding"/>
    <property type="evidence" value="ECO:0007669"/>
    <property type="project" value="InterPro"/>
</dbReference>
<evidence type="ECO:0000256" key="1">
    <source>
        <dbReference type="ARBA" id="ARBA00023015"/>
    </source>
</evidence>
<dbReference type="GO" id="GO:0000981">
    <property type="term" value="F:DNA-binding transcription factor activity, RNA polymerase II-specific"/>
    <property type="evidence" value="ECO:0007669"/>
    <property type="project" value="TreeGrafter"/>
</dbReference>
<dbReference type="GO" id="GO:0045893">
    <property type="term" value="P:positive regulation of DNA-templated transcription"/>
    <property type="evidence" value="ECO:0007669"/>
    <property type="project" value="InterPro"/>
</dbReference>
<dbReference type="CDD" id="cd00182">
    <property type="entry name" value="T-box"/>
    <property type="match status" value="1"/>
</dbReference>
<comment type="subcellular location">
    <subcellularLocation>
        <location evidence="5">Nucleus</location>
    </subcellularLocation>
</comment>
<dbReference type="Pfam" id="PF00907">
    <property type="entry name" value="T-box"/>
    <property type="match status" value="1"/>
</dbReference>
<accession>A0A813RPU9</accession>